<dbReference type="EMBL" id="VIIS01001477">
    <property type="protein sequence ID" value="KAF0297706.1"/>
    <property type="molecule type" value="Genomic_DNA"/>
</dbReference>
<dbReference type="Proteomes" id="UP000440578">
    <property type="component" value="Unassembled WGS sequence"/>
</dbReference>
<keyword evidence="7 9" id="KW-0472">Membrane</keyword>
<evidence type="ECO:0000256" key="3">
    <source>
        <dbReference type="ARBA" id="ARBA00022448"/>
    </source>
</evidence>
<dbReference type="OrthoDB" id="5877963at2759"/>
<keyword evidence="4 9" id="KW-0812">Transmembrane</keyword>
<dbReference type="InterPro" id="IPR050746">
    <property type="entry name" value="DAACS"/>
</dbReference>
<evidence type="ECO:0000256" key="2">
    <source>
        <dbReference type="ARBA" id="ARBA00006148"/>
    </source>
</evidence>
<keyword evidence="11" id="KW-1185">Reference proteome</keyword>
<dbReference type="GO" id="GO:0015501">
    <property type="term" value="F:glutamate:sodium symporter activity"/>
    <property type="evidence" value="ECO:0007669"/>
    <property type="project" value="TreeGrafter"/>
</dbReference>
<organism evidence="10 11">
    <name type="scientific">Amphibalanus amphitrite</name>
    <name type="common">Striped barnacle</name>
    <name type="synonym">Balanus amphitrite</name>
    <dbReference type="NCBI Taxonomy" id="1232801"/>
    <lineage>
        <taxon>Eukaryota</taxon>
        <taxon>Metazoa</taxon>
        <taxon>Ecdysozoa</taxon>
        <taxon>Arthropoda</taxon>
        <taxon>Crustacea</taxon>
        <taxon>Multicrustacea</taxon>
        <taxon>Cirripedia</taxon>
        <taxon>Thoracica</taxon>
        <taxon>Thoracicalcarea</taxon>
        <taxon>Balanomorpha</taxon>
        <taxon>Balanoidea</taxon>
        <taxon>Balanidae</taxon>
        <taxon>Amphibalaninae</taxon>
        <taxon>Amphibalanus</taxon>
    </lineage>
</organism>
<evidence type="ECO:0000256" key="5">
    <source>
        <dbReference type="ARBA" id="ARBA00022847"/>
    </source>
</evidence>
<feature type="transmembrane region" description="Helical" evidence="9">
    <location>
        <begin position="44"/>
        <end position="68"/>
    </location>
</feature>
<dbReference type="PANTHER" id="PTHR11958">
    <property type="entry name" value="SODIUM/DICARBOXYLATE SYMPORTER-RELATED"/>
    <property type="match status" value="1"/>
</dbReference>
<dbReference type="PANTHER" id="PTHR11958:SF99">
    <property type="entry name" value="SODIUM-DEPENDENT EXCITATORY AMINO ACID TRANSPORTER GLT-6-RELATED"/>
    <property type="match status" value="1"/>
</dbReference>
<accession>A0A6A4VSG0</accession>
<feature type="transmembrane region" description="Helical" evidence="9">
    <location>
        <begin position="12"/>
        <end position="32"/>
    </location>
</feature>
<evidence type="ECO:0000256" key="8">
    <source>
        <dbReference type="ARBA" id="ARBA00023180"/>
    </source>
</evidence>
<dbReference type="InterPro" id="IPR018107">
    <property type="entry name" value="Na-dicarboxylate_symporter_CS"/>
</dbReference>
<proteinExistence type="inferred from homology"/>
<dbReference type="GO" id="GO:0005886">
    <property type="term" value="C:plasma membrane"/>
    <property type="evidence" value="ECO:0007669"/>
    <property type="project" value="TreeGrafter"/>
</dbReference>
<comment type="similarity">
    <text evidence="2 9">Belongs to the dicarboxylate/amino acid:cation symporter (DAACS) (TC 2.A.23) family.</text>
</comment>
<reference evidence="10 11" key="1">
    <citation type="submission" date="2019-07" db="EMBL/GenBank/DDBJ databases">
        <title>Draft genome assembly of a fouling barnacle, Amphibalanus amphitrite (Darwin, 1854): The first reference genome for Thecostraca.</title>
        <authorList>
            <person name="Kim W."/>
        </authorList>
    </citation>
    <scope>NUCLEOTIDE SEQUENCE [LARGE SCALE GENOMIC DNA]</scope>
    <source>
        <strain evidence="10">SNU_AA5</strain>
        <tissue evidence="10">Soma without cirri and trophi</tissue>
    </source>
</reference>
<dbReference type="GO" id="GO:0015175">
    <property type="term" value="F:neutral L-amino acid transmembrane transporter activity"/>
    <property type="evidence" value="ECO:0007669"/>
    <property type="project" value="TreeGrafter"/>
</dbReference>
<dbReference type="Pfam" id="PF00375">
    <property type="entry name" value="SDF"/>
    <property type="match status" value="1"/>
</dbReference>
<evidence type="ECO:0000256" key="4">
    <source>
        <dbReference type="ARBA" id="ARBA00022692"/>
    </source>
</evidence>
<gene>
    <name evidence="10" type="primary">glt-1_1</name>
    <name evidence="10" type="ORF">FJT64_004909</name>
</gene>
<comment type="caution">
    <text evidence="9">Lacks conserved residue(s) required for the propagation of feature annotation.</text>
</comment>
<comment type="subcellular location">
    <subcellularLocation>
        <location evidence="1 9">Membrane</location>
        <topology evidence="1 9">Multi-pass membrane protein</topology>
    </subcellularLocation>
</comment>
<dbReference type="GO" id="GO:0005313">
    <property type="term" value="F:L-glutamate transmembrane transporter activity"/>
    <property type="evidence" value="ECO:0007669"/>
    <property type="project" value="TreeGrafter"/>
</dbReference>
<keyword evidence="6 9" id="KW-1133">Transmembrane helix</keyword>
<dbReference type="PRINTS" id="PR00173">
    <property type="entry name" value="EDTRNSPORT"/>
</dbReference>
<evidence type="ECO:0000313" key="11">
    <source>
        <dbReference type="Proteomes" id="UP000440578"/>
    </source>
</evidence>
<dbReference type="InterPro" id="IPR036458">
    <property type="entry name" value="Na:dicarbo_symporter_sf"/>
</dbReference>
<evidence type="ECO:0000256" key="9">
    <source>
        <dbReference type="RuleBase" id="RU361216"/>
    </source>
</evidence>
<comment type="caution">
    <text evidence="10">The sequence shown here is derived from an EMBL/GenBank/DDBJ whole genome shotgun (WGS) entry which is preliminary data.</text>
</comment>
<protein>
    <recommendedName>
        <fullName evidence="9">Amino acid transporter</fullName>
    </recommendedName>
</protein>
<evidence type="ECO:0000256" key="1">
    <source>
        <dbReference type="ARBA" id="ARBA00004141"/>
    </source>
</evidence>
<evidence type="ECO:0000313" key="10">
    <source>
        <dbReference type="EMBL" id="KAF0297706.1"/>
    </source>
</evidence>
<keyword evidence="3 9" id="KW-0813">Transport</keyword>
<name>A0A6A4VSG0_AMPAM</name>
<keyword evidence="8" id="KW-0325">Glycoprotein</keyword>
<keyword evidence="5 9" id="KW-0769">Symport</keyword>
<dbReference type="Gene3D" id="1.10.3860.10">
    <property type="entry name" value="Sodium:dicarboxylate symporter"/>
    <property type="match status" value="1"/>
</dbReference>
<dbReference type="PROSITE" id="PS00714">
    <property type="entry name" value="NA_DICARBOXYL_SYMP_2"/>
    <property type="match status" value="1"/>
</dbReference>
<dbReference type="SUPFAM" id="SSF118215">
    <property type="entry name" value="Proton glutamate symport protein"/>
    <property type="match status" value="1"/>
</dbReference>
<dbReference type="AlphaFoldDB" id="A0A6A4VSG0"/>
<evidence type="ECO:0000256" key="7">
    <source>
        <dbReference type="ARBA" id="ARBA00023136"/>
    </source>
</evidence>
<dbReference type="InterPro" id="IPR001991">
    <property type="entry name" value="Na-dicarboxylate_symporter"/>
</dbReference>
<sequence>MSTLHNTDPLFAPARYSPFGICCLVAGNLMAIDNLADTARSLGMYMATVVTGLLIHATVSLPMVYFCVTRKNPFKFCKGIVQAWALALGTASSSAALPITFQCLEVNNGLDKRVTRFVLPVGATVNMDGTALYEAVASIFIAQKNNMNLSIGGLITVSLTATLASIGAASIPSAALVTMLLILQALGLPTHDVALIFTVDWLL</sequence>
<evidence type="ECO:0000256" key="6">
    <source>
        <dbReference type="ARBA" id="ARBA00022989"/>
    </source>
</evidence>
<feature type="transmembrane region" description="Helical" evidence="9">
    <location>
        <begin position="154"/>
        <end position="183"/>
    </location>
</feature>